<organism evidence="8 9">
    <name type="scientific">Anaerovirgula multivorans</name>
    <dbReference type="NCBI Taxonomy" id="312168"/>
    <lineage>
        <taxon>Bacteria</taxon>
        <taxon>Bacillati</taxon>
        <taxon>Bacillota</taxon>
        <taxon>Clostridia</taxon>
        <taxon>Peptostreptococcales</taxon>
        <taxon>Natronincolaceae</taxon>
        <taxon>Anaerovirgula</taxon>
    </lineage>
</organism>
<dbReference type="GO" id="GO:0015031">
    <property type="term" value="P:protein transport"/>
    <property type="evidence" value="ECO:0007669"/>
    <property type="project" value="UniProtKB-KW"/>
</dbReference>
<proteinExistence type="inferred from homology"/>
<keyword evidence="4" id="KW-1005">Bacterial flagellum biogenesis</keyword>
<evidence type="ECO:0000256" key="1">
    <source>
        <dbReference type="ARBA" id="ARBA00003041"/>
    </source>
</evidence>
<dbReference type="InterPro" id="IPR018035">
    <property type="entry name" value="Flagellar_FliH/T3SS_HrpE"/>
</dbReference>
<accession>A0A239A403</accession>
<comment type="similarity">
    <text evidence="2">Belongs to the FliH family.</text>
</comment>
<dbReference type="SUPFAM" id="SSF160527">
    <property type="entry name" value="V-type ATPase subunit E-like"/>
    <property type="match status" value="1"/>
</dbReference>
<dbReference type="Proteomes" id="UP000198304">
    <property type="component" value="Unassembled WGS sequence"/>
</dbReference>
<dbReference type="GO" id="GO:0044781">
    <property type="term" value="P:bacterial-type flagellum organization"/>
    <property type="evidence" value="ECO:0007669"/>
    <property type="project" value="UniProtKB-KW"/>
</dbReference>
<evidence type="ECO:0000313" key="8">
    <source>
        <dbReference type="EMBL" id="SNR89838.1"/>
    </source>
</evidence>
<dbReference type="InterPro" id="IPR051472">
    <property type="entry name" value="T3SS_Stator/FliH"/>
</dbReference>
<protein>
    <submittedName>
        <fullName evidence="8">Flagellar assembly protein FliH</fullName>
    </submittedName>
</protein>
<dbReference type="OrthoDB" id="2375163at2"/>
<name>A0A239A403_9FIRM</name>
<evidence type="ECO:0000256" key="5">
    <source>
        <dbReference type="ARBA" id="ARBA00022927"/>
    </source>
</evidence>
<keyword evidence="8" id="KW-0969">Cilium</keyword>
<keyword evidence="8" id="KW-0282">Flagellum</keyword>
<evidence type="ECO:0000256" key="6">
    <source>
        <dbReference type="ARBA" id="ARBA00023225"/>
    </source>
</evidence>
<dbReference type="Pfam" id="PF02108">
    <property type="entry name" value="FliH"/>
    <property type="match status" value="1"/>
</dbReference>
<keyword evidence="9" id="KW-1185">Reference proteome</keyword>
<keyword evidence="5" id="KW-0653">Protein transport</keyword>
<keyword evidence="8" id="KW-0966">Cell projection</keyword>
<evidence type="ECO:0000256" key="2">
    <source>
        <dbReference type="ARBA" id="ARBA00006602"/>
    </source>
</evidence>
<dbReference type="EMBL" id="FZOJ01000001">
    <property type="protein sequence ID" value="SNR89838.1"/>
    <property type="molecule type" value="Genomic_DNA"/>
</dbReference>
<keyword evidence="3" id="KW-0813">Transport</keyword>
<comment type="function">
    <text evidence="1">Needed for flagellar regrowth and assembly.</text>
</comment>
<reference evidence="8 9" key="1">
    <citation type="submission" date="2017-06" db="EMBL/GenBank/DDBJ databases">
        <authorList>
            <person name="Kim H.J."/>
            <person name="Triplett B.A."/>
        </authorList>
    </citation>
    <scope>NUCLEOTIDE SEQUENCE [LARGE SCALE GENOMIC DNA]</scope>
    <source>
        <strain evidence="8 9">SCA</strain>
    </source>
</reference>
<gene>
    <name evidence="8" type="ORF">SAMN05446037_1001297</name>
</gene>
<evidence type="ECO:0000256" key="3">
    <source>
        <dbReference type="ARBA" id="ARBA00022448"/>
    </source>
</evidence>
<keyword evidence="6" id="KW-1006">Bacterial flagellum protein export</keyword>
<evidence type="ECO:0000313" key="9">
    <source>
        <dbReference type="Proteomes" id="UP000198304"/>
    </source>
</evidence>
<dbReference type="PANTHER" id="PTHR34982:SF1">
    <property type="entry name" value="FLAGELLAR ASSEMBLY PROTEIN FLIH"/>
    <property type="match status" value="1"/>
</dbReference>
<feature type="domain" description="Flagellar assembly protein FliH/Type III secretion system HrpE" evidence="7">
    <location>
        <begin position="118"/>
        <end position="245"/>
    </location>
</feature>
<evidence type="ECO:0000256" key="4">
    <source>
        <dbReference type="ARBA" id="ARBA00022795"/>
    </source>
</evidence>
<sequence length="264" mass="30296">MKSLYKVYKSVEVIVGNKKELQFKGDNILKNIDEDTKETSENPEDINEIAQLRSKKILEEAELEKKELLSNAEKEATMIIEEAYEDSKTICENAKTQGYNEGFQIGKQEGYQEFQQLLQEAAEIKKQMFLDKKRLAKELEKDIVNLVMFCIEKVIDYELDNNHEVLLNLIKKGLKKCTFTETLVIRVSDQDYETLSTYKNKIYMMTEGIDDMQIKSDAALLKGSVVIETLSGKIDASIDTQINQIEGLFKELLKSEGFHEGDHA</sequence>
<dbReference type="PANTHER" id="PTHR34982">
    <property type="entry name" value="YOP PROTEINS TRANSLOCATION PROTEIN L"/>
    <property type="match status" value="1"/>
</dbReference>
<dbReference type="AlphaFoldDB" id="A0A239A403"/>
<evidence type="ECO:0000259" key="7">
    <source>
        <dbReference type="Pfam" id="PF02108"/>
    </source>
</evidence>
<dbReference type="GO" id="GO:0005829">
    <property type="term" value="C:cytosol"/>
    <property type="evidence" value="ECO:0007669"/>
    <property type="project" value="TreeGrafter"/>
</dbReference>